<feature type="transmembrane region" description="Helical" evidence="23">
    <location>
        <begin position="1337"/>
        <end position="1357"/>
    </location>
</feature>
<dbReference type="GO" id="GO:0140346">
    <property type="term" value="F:phosphatidylserine flippase activity"/>
    <property type="evidence" value="ECO:0007669"/>
    <property type="project" value="UniProtKB-ARBA"/>
</dbReference>
<feature type="active site" description="4-aspartylphosphate intermediate" evidence="20">
    <location>
        <position position="695"/>
    </location>
</feature>
<dbReference type="GO" id="GO:0007163">
    <property type="term" value="P:establishment or maintenance of cell polarity"/>
    <property type="evidence" value="ECO:0007669"/>
    <property type="project" value="UniProtKB-ARBA"/>
</dbReference>
<dbReference type="Gene3D" id="2.70.150.10">
    <property type="entry name" value="Calcium-transporting ATPase, cytoplasmic transduction domain A"/>
    <property type="match status" value="1"/>
</dbReference>
<comment type="catalytic activity">
    <reaction evidence="17">
        <text>a beta-D-glucosyl-(1&lt;-&gt;1')-N-acylsphing-4-enine(out) + ATP + H2O = a beta-D-glucosyl-(1&lt;-&gt;1')-N-acylsphing-4-enine(in) + ADP + phosphate + H(+)</text>
        <dbReference type="Rhea" id="RHEA:66036"/>
        <dbReference type="ChEBI" id="CHEBI:15377"/>
        <dbReference type="ChEBI" id="CHEBI:15378"/>
        <dbReference type="ChEBI" id="CHEBI:22801"/>
        <dbReference type="ChEBI" id="CHEBI:30616"/>
        <dbReference type="ChEBI" id="CHEBI:43474"/>
        <dbReference type="ChEBI" id="CHEBI:456216"/>
    </reaction>
    <physiologicalReaction direction="left-to-right" evidence="17">
        <dbReference type="Rhea" id="RHEA:66037"/>
    </physiologicalReaction>
</comment>
<feature type="binding site" evidence="21">
    <location>
        <position position="870"/>
    </location>
    <ligand>
        <name>ATP</name>
        <dbReference type="ChEBI" id="CHEBI:30616"/>
    </ligand>
</feature>
<dbReference type="GO" id="GO:0006897">
    <property type="term" value="P:endocytosis"/>
    <property type="evidence" value="ECO:0007669"/>
    <property type="project" value="UniProtKB-ARBA"/>
</dbReference>
<comment type="cofactor">
    <cofactor evidence="1 22">
        <name>Mg(2+)</name>
        <dbReference type="ChEBI" id="CHEBI:18420"/>
    </cofactor>
</comment>
<feature type="binding site" evidence="21">
    <location>
        <position position="1019"/>
    </location>
    <ligand>
        <name>ATP</name>
        <dbReference type="ChEBI" id="CHEBI:30616"/>
    </ligand>
</feature>
<dbReference type="PRINTS" id="PR00119">
    <property type="entry name" value="CATATPASE"/>
</dbReference>
<keyword evidence="10 22" id="KW-0460">Magnesium</keyword>
<evidence type="ECO:0000256" key="8">
    <source>
        <dbReference type="ARBA" id="ARBA00022741"/>
    </source>
</evidence>
<evidence type="ECO:0000256" key="2">
    <source>
        <dbReference type="ARBA" id="ARBA00004651"/>
    </source>
</evidence>
<evidence type="ECO:0000256" key="5">
    <source>
        <dbReference type="ARBA" id="ARBA00022475"/>
    </source>
</evidence>
<dbReference type="GO" id="GO:0000287">
    <property type="term" value="F:magnesium ion binding"/>
    <property type="evidence" value="ECO:0007669"/>
    <property type="project" value="UniProtKB-UniRule"/>
</dbReference>
<evidence type="ECO:0000256" key="6">
    <source>
        <dbReference type="ARBA" id="ARBA00022692"/>
    </source>
</evidence>
<evidence type="ECO:0000313" key="27">
    <source>
        <dbReference type="EMBL" id="CDF88502.1"/>
    </source>
</evidence>
<dbReference type="GO" id="GO:0070867">
    <property type="term" value="C:mating projection tip membrane"/>
    <property type="evidence" value="ECO:0007669"/>
    <property type="project" value="UniProtKB-ARBA"/>
</dbReference>
<evidence type="ECO:0000256" key="22">
    <source>
        <dbReference type="PIRSR" id="PIRSR606539-3"/>
    </source>
</evidence>
<dbReference type="InterPro" id="IPR044492">
    <property type="entry name" value="P_typ_ATPase_HD_dom"/>
</dbReference>
<feature type="transmembrane region" description="Helical" evidence="23">
    <location>
        <begin position="1298"/>
        <end position="1317"/>
    </location>
</feature>
<keyword evidence="6 23" id="KW-0812">Transmembrane</keyword>
<comment type="catalytic activity">
    <reaction evidence="15 23">
        <text>ATP + H2O + phospholipidSide 1 = ADP + phosphate + phospholipidSide 2.</text>
        <dbReference type="EC" id="7.6.2.1"/>
    </reaction>
</comment>
<evidence type="ECO:0000256" key="14">
    <source>
        <dbReference type="ARBA" id="ARBA00023136"/>
    </source>
</evidence>
<feature type="binding site" evidence="21">
    <location>
        <position position="829"/>
    </location>
    <ligand>
        <name>ATP</name>
        <dbReference type="ChEBI" id="CHEBI:30616"/>
    </ligand>
</feature>
<dbReference type="GO" id="GO:0140351">
    <property type="term" value="F:glycosylceramide flippase activity"/>
    <property type="evidence" value="ECO:0007669"/>
    <property type="project" value="UniProtKB-ARBA"/>
</dbReference>
<feature type="transmembrane region" description="Helical" evidence="23">
    <location>
        <begin position="1247"/>
        <end position="1268"/>
    </location>
</feature>
<feature type="transmembrane region" description="Helical" evidence="23">
    <location>
        <begin position="577"/>
        <end position="598"/>
    </location>
</feature>
<keyword evidence="4" id="KW-0813">Transport</keyword>
<evidence type="ECO:0000256" key="16">
    <source>
        <dbReference type="ARBA" id="ARBA00049128"/>
    </source>
</evidence>
<feature type="binding site" evidence="21">
    <location>
        <position position="695"/>
    </location>
    <ligand>
        <name>ATP</name>
        <dbReference type="ChEBI" id="CHEBI:30616"/>
    </ligand>
</feature>
<feature type="binding site" evidence="22">
    <location>
        <position position="1158"/>
    </location>
    <ligand>
        <name>Mg(2+)</name>
        <dbReference type="ChEBI" id="CHEBI:18420"/>
    </ligand>
</feature>
<dbReference type="InterPro" id="IPR018303">
    <property type="entry name" value="ATPase_P-typ_P_site"/>
</dbReference>
<keyword evidence="8 21" id="KW-0547">Nucleotide-binding</keyword>
<dbReference type="SFLD" id="SFLDF00027">
    <property type="entry name" value="p-type_atpase"/>
    <property type="match status" value="1"/>
</dbReference>
<dbReference type="PANTHER" id="PTHR24092">
    <property type="entry name" value="PROBABLE PHOSPHOLIPID-TRANSPORTING ATPASE"/>
    <property type="match status" value="1"/>
</dbReference>
<dbReference type="InterPro" id="IPR008250">
    <property type="entry name" value="ATPase_P-typ_transduc_dom_A_sf"/>
</dbReference>
<evidence type="ECO:0000256" key="19">
    <source>
        <dbReference type="ARBA" id="ARBA00052223"/>
    </source>
</evidence>
<comment type="catalytic activity">
    <reaction evidence="16">
        <text>a 1,2-diacyl-sn-glycero-3-phosphoethanolamine(out) + ATP + H2O = a 1,2-diacyl-sn-glycero-3-phosphoethanolamine(in) + ADP + phosphate + H(+)</text>
        <dbReference type="Rhea" id="RHEA:66132"/>
        <dbReference type="ChEBI" id="CHEBI:15377"/>
        <dbReference type="ChEBI" id="CHEBI:15378"/>
        <dbReference type="ChEBI" id="CHEBI:30616"/>
        <dbReference type="ChEBI" id="CHEBI:43474"/>
        <dbReference type="ChEBI" id="CHEBI:64612"/>
        <dbReference type="ChEBI" id="CHEBI:456216"/>
    </reaction>
    <physiologicalReaction direction="left-to-right" evidence="16">
        <dbReference type="Rhea" id="RHEA:66133"/>
    </physiologicalReaction>
</comment>
<feature type="region of interest" description="Disordered" evidence="24">
    <location>
        <begin position="1584"/>
        <end position="1662"/>
    </location>
</feature>
<feature type="domain" description="P-type ATPase C-terminal" evidence="26">
    <location>
        <begin position="1184"/>
        <end position="1434"/>
    </location>
</feature>
<dbReference type="FunFam" id="3.40.1110.10:FF:000048">
    <property type="entry name" value="Phospholipid-transporting ATPase"/>
    <property type="match status" value="1"/>
</dbReference>
<dbReference type="SUPFAM" id="SSF81665">
    <property type="entry name" value="Calcium ATPase, transmembrane domain M"/>
    <property type="match status" value="1"/>
</dbReference>
<evidence type="ECO:0000256" key="3">
    <source>
        <dbReference type="ARBA" id="ARBA00008109"/>
    </source>
</evidence>
<feature type="binding site" evidence="21">
    <location>
        <position position="1138"/>
    </location>
    <ligand>
        <name>ATP</name>
        <dbReference type="ChEBI" id="CHEBI:30616"/>
    </ligand>
</feature>
<dbReference type="GO" id="GO:0099040">
    <property type="term" value="P:ceramide translocation"/>
    <property type="evidence" value="ECO:0007669"/>
    <property type="project" value="UniProtKB-ARBA"/>
</dbReference>
<dbReference type="OrthoDB" id="377733at2759"/>
<feature type="transmembrane region" description="Helical" evidence="23">
    <location>
        <begin position="245"/>
        <end position="264"/>
    </location>
</feature>
<feature type="domain" description="P-type ATPase N-terminal" evidence="25">
    <location>
        <begin position="214"/>
        <end position="266"/>
    </location>
</feature>
<comment type="catalytic activity">
    <reaction evidence="18">
        <text>a 1,2-diacyl-sn-glycero-3-phospho-L-serine(out) + ATP + H2O = a 1,2-diacyl-sn-glycero-3-phospho-L-serine(in) + ADP + phosphate + H(+)</text>
        <dbReference type="Rhea" id="RHEA:38567"/>
        <dbReference type="ChEBI" id="CHEBI:15377"/>
        <dbReference type="ChEBI" id="CHEBI:15378"/>
        <dbReference type="ChEBI" id="CHEBI:30616"/>
        <dbReference type="ChEBI" id="CHEBI:43474"/>
        <dbReference type="ChEBI" id="CHEBI:57262"/>
        <dbReference type="ChEBI" id="CHEBI:456216"/>
    </reaction>
    <physiologicalReaction direction="left-to-right" evidence="18">
        <dbReference type="Rhea" id="RHEA:38568"/>
    </physiologicalReaction>
</comment>
<dbReference type="SUPFAM" id="SSF56784">
    <property type="entry name" value="HAD-like"/>
    <property type="match status" value="1"/>
</dbReference>
<evidence type="ECO:0000256" key="10">
    <source>
        <dbReference type="ARBA" id="ARBA00022842"/>
    </source>
</evidence>
<evidence type="ECO:0000256" key="13">
    <source>
        <dbReference type="ARBA" id="ARBA00023055"/>
    </source>
</evidence>
<dbReference type="FunFam" id="3.40.50.1000:FF:000108">
    <property type="entry name" value="Phospholipid-transporting ATPase"/>
    <property type="match status" value="1"/>
</dbReference>
<keyword evidence="14 23" id="KW-0472">Membrane</keyword>
<comment type="catalytic activity">
    <reaction evidence="19">
        <text>a 1,2-diacyl-sn-glycero-3-phosphocholine(out) + ATP + H2O = a 1,2-diacyl-sn-glycero-3-phosphocholine(in) + ADP + phosphate + H(+)</text>
        <dbReference type="Rhea" id="RHEA:38583"/>
        <dbReference type="ChEBI" id="CHEBI:15377"/>
        <dbReference type="ChEBI" id="CHEBI:15378"/>
        <dbReference type="ChEBI" id="CHEBI:30616"/>
        <dbReference type="ChEBI" id="CHEBI:43474"/>
        <dbReference type="ChEBI" id="CHEBI:57643"/>
        <dbReference type="ChEBI" id="CHEBI:456216"/>
    </reaction>
    <physiologicalReaction direction="left-to-right" evidence="19">
        <dbReference type="Rhea" id="RHEA:38584"/>
    </physiologicalReaction>
</comment>
<feature type="transmembrane region" description="Helical" evidence="23">
    <location>
        <begin position="1405"/>
        <end position="1424"/>
    </location>
</feature>
<evidence type="ECO:0000259" key="26">
    <source>
        <dbReference type="Pfam" id="PF16212"/>
    </source>
</evidence>
<feature type="binding site" evidence="21">
    <location>
        <position position="1161"/>
    </location>
    <ligand>
        <name>ATP</name>
        <dbReference type="ChEBI" id="CHEBI:30616"/>
    </ligand>
</feature>
<dbReference type="SFLD" id="SFLDG00002">
    <property type="entry name" value="C1.7:_P-type_atpase_like"/>
    <property type="match status" value="1"/>
</dbReference>
<proteinExistence type="inferred from homology"/>
<feature type="transmembrane region" description="Helical" evidence="23">
    <location>
        <begin position="627"/>
        <end position="647"/>
    </location>
</feature>
<feature type="compositionally biased region" description="Basic and acidic residues" evidence="24">
    <location>
        <begin position="1584"/>
        <end position="1593"/>
    </location>
</feature>
<keyword evidence="5" id="KW-1003">Cell membrane</keyword>
<dbReference type="CDD" id="cd02073">
    <property type="entry name" value="P-type_ATPase_APLT_Dnf-like"/>
    <property type="match status" value="1"/>
</dbReference>
<feature type="transmembrane region" description="Helical" evidence="23">
    <location>
        <begin position="270"/>
        <end position="286"/>
    </location>
</feature>
<dbReference type="Pfam" id="PF16209">
    <property type="entry name" value="PhoLip_ATPase_N"/>
    <property type="match status" value="1"/>
</dbReference>
<dbReference type="Pfam" id="PF16212">
    <property type="entry name" value="PhoLip_ATPase_C"/>
    <property type="match status" value="1"/>
</dbReference>
<evidence type="ECO:0000256" key="4">
    <source>
        <dbReference type="ARBA" id="ARBA00022448"/>
    </source>
</evidence>
<dbReference type="InterPro" id="IPR032630">
    <property type="entry name" value="P_typ_ATPase_c"/>
</dbReference>
<reference evidence="28" key="1">
    <citation type="journal article" date="2013" name="Genome Announc.">
        <title>Genome sequence of the food spoilage yeast Zygosaccharomyces bailii CLIB 213(T).</title>
        <authorList>
            <person name="Galeote V."/>
            <person name="Bigey F."/>
            <person name="Devillers H."/>
            <person name="Neuveglise C."/>
            <person name="Dequin S."/>
        </authorList>
    </citation>
    <scope>NUCLEOTIDE SEQUENCE [LARGE SCALE GENOMIC DNA]</scope>
    <source>
        <strain evidence="28">CLIB 213 / ATCC 58445 / CBS 680 / CCRC 21525 / NBRC 1098 / NCYC 1416 / NRRL Y-2227</strain>
    </source>
</reference>
<evidence type="ECO:0000256" key="24">
    <source>
        <dbReference type="SAM" id="MobiDB-lite"/>
    </source>
</evidence>
<keyword evidence="9 21" id="KW-0067">ATP-binding</keyword>
<dbReference type="PANTHER" id="PTHR24092:SF180">
    <property type="entry name" value="PHOSPHOLIPID-TRANSPORTING ATPASE DNF1-RELATED"/>
    <property type="match status" value="1"/>
</dbReference>
<evidence type="ECO:0000256" key="23">
    <source>
        <dbReference type="RuleBase" id="RU362033"/>
    </source>
</evidence>
<comment type="similarity">
    <text evidence="3 23">Belongs to the cation transport ATPase (P-type) (TC 3.A.3) family. Type IV subfamily.</text>
</comment>
<feature type="binding site" evidence="21">
    <location>
        <position position="1017"/>
    </location>
    <ligand>
        <name>ATP</name>
        <dbReference type="ChEBI" id="CHEBI:30616"/>
    </ligand>
</feature>
<evidence type="ECO:0000256" key="9">
    <source>
        <dbReference type="ARBA" id="ARBA00022840"/>
    </source>
</evidence>
<feature type="binding site" evidence="21">
    <location>
        <position position="1132"/>
    </location>
    <ligand>
        <name>ATP</name>
        <dbReference type="ChEBI" id="CHEBI:30616"/>
    </ligand>
</feature>
<dbReference type="InterPro" id="IPR023214">
    <property type="entry name" value="HAD_sf"/>
</dbReference>
<evidence type="ECO:0000256" key="11">
    <source>
        <dbReference type="ARBA" id="ARBA00022967"/>
    </source>
</evidence>
<dbReference type="SFLD" id="SFLDS00003">
    <property type="entry name" value="Haloacid_Dehalogenase"/>
    <property type="match status" value="1"/>
</dbReference>
<dbReference type="InterPro" id="IPR032631">
    <property type="entry name" value="P-type_ATPase_N"/>
</dbReference>
<dbReference type="NCBIfam" id="TIGR01494">
    <property type="entry name" value="ATPase_P-type"/>
    <property type="match status" value="1"/>
</dbReference>
<dbReference type="SUPFAM" id="SSF81653">
    <property type="entry name" value="Calcium ATPase, transduction domain A"/>
    <property type="match status" value="1"/>
</dbReference>
<evidence type="ECO:0000313" key="28">
    <source>
        <dbReference type="Proteomes" id="UP000019375"/>
    </source>
</evidence>
<dbReference type="FunFam" id="3.40.50.1000:FF:000001">
    <property type="entry name" value="Phospholipid-transporting ATPase IC"/>
    <property type="match status" value="1"/>
</dbReference>
<feature type="region of interest" description="Disordered" evidence="24">
    <location>
        <begin position="1"/>
        <end position="76"/>
    </location>
</feature>
<feature type="transmembrane region" description="Helical" evidence="23">
    <location>
        <begin position="1364"/>
        <end position="1385"/>
    </location>
</feature>
<keyword evidence="13" id="KW-0445">Lipid transport</keyword>
<evidence type="ECO:0000256" key="20">
    <source>
        <dbReference type="PIRSR" id="PIRSR606539-1"/>
    </source>
</evidence>
<gene>
    <name evidence="27" type="ORF">BN860_11738g</name>
</gene>
<keyword evidence="12 23" id="KW-1133">Transmembrane helix</keyword>
<feature type="binding site" evidence="22">
    <location>
        <position position="697"/>
    </location>
    <ligand>
        <name>Mg(2+)</name>
        <dbReference type="ChEBI" id="CHEBI:18420"/>
    </ligand>
</feature>
<dbReference type="Gene3D" id="3.40.1110.10">
    <property type="entry name" value="Calcium-transporting ATPase, cytoplasmic domain N"/>
    <property type="match status" value="1"/>
</dbReference>
<dbReference type="GO" id="GO:1990531">
    <property type="term" value="C:phospholipid-translocating ATPase complex"/>
    <property type="evidence" value="ECO:0007669"/>
    <property type="project" value="UniProtKB-ARBA"/>
</dbReference>
<evidence type="ECO:0000256" key="21">
    <source>
        <dbReference type="PIRSR" id="PIRSR606539-2"/>
    </source>
</evidence>
<name>A0A8J2T4T3_ZYGB2</name>
<feature type="binding site" evidence="21">
    <location>
        <position position="697"/>
    </location>
    <ligand>
        <name>ATP</name>
        <dbReference type="ChEBI" id="CHEBI:30616"/>
    </ligand>
</feature>
<dbReference type="Proteomes" id="UP000019375">
    <property type="component" value="Unassembled WGS sequence"/>
</dbReference>
<dbReference type="GO" id="GO:0005524">
    <property type="term" value="F:ATP binding"/>
    <property type="evidence" value="ECO:0007669"/>
    <property type="project" value="UniProtKB-UniRule"/>
</dbReference>
<evidence type="ECO:0000256" key="18">
    <source>
        <dbReference type="ARBA" id="ARBA00051303"/>
    </source>
</evidence>
<feature type="binding site" evidence="22">
    <location>
        <position position="695"/>
    </location>
    <ligand>
        <name>Mg(2+)</name>
        <dbReference type="ChEBI" id="CHEBI:18420"/>
    </ligand>
</feature>
<keyword evidence="11 23" id="KW-1278">Translocase</keyword>
<feature type="compositionally biased region" description="Basic and acidic residues" evidence="24">
    <location>
        <begin position="1631"/>
        <end position="1659"/>
    </location>
</feature>
<dbReference type="EC" id="7.6.2.1" evidence="23"/>
<dbReference type="InterPro" id="IPR036412">
    <property type="entry name" value="HAD-like_sf"/>
</dbReference>
<dbReference type="InterPro" id="IPR001757">
    <property type="entry name" value="P_typ_ATPase"/>
</dbReference>
<feature type="binding site" evidence="21">
    <location>
        <position position="1162"/>
    </location>
    <ligand>
        <name>ATP</name>
        <dbReference type="ChEBI" id="CHEBI:30616"/>
    </ligand>
</feature>
<dbReference type="PROSITE" id="PS00154">
    <property type="entry name" value="ATPASE_E1_E2"/>
    <property type="match status" value="1"/>
</dbReference>
<comment type="subcellular location">
    <subcellularLocation>
        <location evidence="2">Cell membrane</location>
        <topology evidence="2">Multi-pass membrane protein</topology>
    </subcellularLocation>
    <subcellularLocation>
        <location evidence="23">Membrane</location>
        <topology evidence="23">Multi-pass membrane protein</topology>
    </subcellularLocation>
</comment>
<dbReference type="Pfam" id="PF13246">
    <property type="entry name" value="Cation_ATPase"/>
    <property type="match status" value="1"/>
</dbReference>
<evidence type="ECO:0000256" key="12">
    <source>
        <dbReference type="ARBA" id="ARBA00022989"/>
    </source>
</evidence>
<dbReference type="SUPFAM" id="SSF81660">
    <property type="entry name" value="Metal cation-transporting ATPase, ATP-binding domain N"/>
    <property type="match status" value="1"/>
</dbReference>
<feature type="binding site" evidence="21">
    <location>
        <position position="899"/>
    </location>
    <ligand>
        <name>ATP</name>
        <dbReference type="ChEBI" id="CHEBI:30616"/>
    </ligand>
</feature>
<dbReference type="InterPro" id="IPR023298">
    <property type="entry name" value="ATPase_P-typ_TM_dom_sf"/>
</dbReference>
<evidence type="ECO:0000256" key="1">
    <source>
        <dbReference type="ARBA" id="ARBA00001946"/>
    </source>
</evidence>
<dbReference type="Gene3D" id="3.40.50.1000">
    <property type="entry name" value="HAD superfamily/HAD-like"/>
    <property type="match status" value="1"/>
</dbReference>
<organism evidence="27 28">
    <name type="scientific">Zygosaccharomyces bailii (strain CLIB 213 / ATCC 58445 / CBS 680 / BCRC 21525 / NBRC 1098 / NCYC 1416 / NRRL Y-2227)</name>
    <dbReference type="NCBI Taxonomy" id="1333698"/>
    <lineage>
        <taxon>Eukaryota</taxon>
        <taxon>Fungi</taxon>
        <taxon>Dikarya</taxon>
        <taxon>Ascomycota</taxon>
        <taxon>Saccharomycotina</taxon>
        <taxon>Saccharomycetes</taxon>
        <taxon>Saccharomycetales</taxon>
        <taxon>Saccharomycetaceae</taxon>
        <taxon>Zygosaccharomyces</taxon>
    </lineage>
</organism>
<feature type="binding site" evidence="22">
    <location>
        <position position="1162"/>
    </location>
    <ligand>
        <name>Mg(2+)</name>
        <dbReference type="ChEBI" id="CHEBI:18420"/>
    </ligand>
</feature>
<dbReference type="InterPro" id="IPR006539">
    <property type="entry name" value="P-type_ATPase_IV"/>
</dbReference>
<evidence type="ECO:0000256" key="17">
    <source>
        <dbReference type="ARBA" id="ARBA00050913"/>
    </source>
</evidence>
<feature type="compositionally biased region" description="Polar residues" evidence="24">
    <location>
        <begin position="1613"/>
        <end position="1630"/>
    </location>
</feature>
<keyword evidence="7 22" id="KW-0479">Metal-binding</keyword>
<dbReference type="GO" id="GO:0016887">
    <property type="term" value="F:ATP hydrolysis activity"/>
    <property type="evidence" value="ECO:0007669"/>
    <property type="project" value="InterPro"/>
</dbReference>
<sequence length="1699" mass="193435">MSQNRETRPVYVDETPGSPFEDTFEFEEGTSKGKPSRGGSILKKFGSLRRNNKKNGEDANEDSGVRVTFDEHDDEDASQYLHTPLKHSGAEDMKPGMDDDVHSFDATPKMAEPSATFEDVALDGVDQDKMASETHHEMKRLRMGTRRNKKGTANVGRAKTLRWAKKNFHNPFEDPKKDGPVDETGMQNRVGQLRTVYFNMPLPQNMLDEEGKPNVVYPRNKIRTTKYTPLTFFPKNIMLQFQNFANVYFLVLIILGAFSIFGVTNPGLNAVPLIVIVIITAIKDAFEDSRRTVLDLEVNNTRTYILKGIENPNVSNDSVSPWRRFKKANTKLLFRFITFCRGHMTEEGKRERLQAKRAKLHGTRMSSDKPRNSLDSIDSYRVSADYGRYSQDFDNLGRVVSRTDDVNVIDRALPANSESRFMKDYWKNVRVGDVIRIHNNDEVPADIILLSTSDVDGACYVETKNLDGETNLKVRQSLKCSHKIRNSRDVTRSRFWVESEGPHANLYSYQGNLKWMDSKSDELRNEPITINNMLLRGFTLRNTKWAMGLVIFTGEDTKTMINSGITPTKKSRISRELNFSVLINFLLLFILCFISGVANGVNYDKRNQSRNSFEFGTVAGRPATNGFVSFLVAVILYQSLVPISLYISVEIIKTAQAAFIYGDVLLYNARLDYPCTPKSWNISDDLGQIEYIFSDKTGTLTQNVMEFKKATINGVSYGRAYTEALAGLRKRQGVDTEVEGRREKEEIARDKDTMINELRALSSNSQFNPDDLTFISKEFVRDLQGASGEYQQRCCEHFMLALSLCHSVLVEPSKHDPNKLDLKAQSPDEAALVGTARDVGFSFVGKTKTGLLVEIQGVTKEFRILNILEFNSSRKRMSCIVQIPPTNPGDDPRALLICKGADSVIYSRLKRSGDANNETLLEKTALHLEQYATEGLRTLCLAQRELSWPEYVEWNKKYDVAAAALTNREEQLDEVSDSIERELVLLGGTAIEDRLQDGVPDSISLLAEAGIKLWVLTGDKVETAINIGFSCNLLNNEMELLIVKQAGDDVDEFGSDPFEIVNTLITKYLTEKFSMSGSELELSEAKRQHGLPKGEFGVIIDGDALKMALSNDDIRRKFLLLCKNCKAVLCCRVSPSQKAAVVKLVKEWLSVMTLAIGDGSNDVAMIQSADVGVGIAGEEGRQAVMCSDYAIGQFRYLTRLILVHGRWSYKRLAEMIPEFFYKNVIFTLALFWYGIYNDFDGSYLYEYTYMMFYNLAFTSLPVIFLGILDQDVSDTVSLIVPQLYRVGILRTEWNQTKFLWYMFDGLYQSIICFFFPYLIYHKTMIASNNGLGLEHRYYVGVMVTTIAVISCNCYVLLHQYKWDWFTVMFIAISCLVVFVWTGIWTSSITSGEFWKAGARVYGAPSFWAVFFVGTLFCLLPRFTWDCYNKMFNPKDVDIVREMWSRGDFDHYPQGYDPTDPNRPNISKGGRFGDNVISLGALTNGVGDNYSRDTVMTEEIPMRMMDFEDGSPRQFVKEEAWKASPRENQDLLYSPLLQQQQQQQQQQQEQQQQLHQQQQLQQQQTQQQQLEHLQKLERLEQLAKEEQEQQRKLSEMTAETSASVYGIPRASYDPTRSSYETPRASYHTSRMSYDRTRPSTDRPRHSLAETRTRASLERTRSHMLANNQLDYRYSTDRARTSLDLPGVTHAVDLMNRGKKP</sequence>
<feature type="binding site" evidence="21">
    <location>
        <position position="937"/>
    </location>
    <ligand>
        <name>ATP</name>
        <dbReference type="ChEBI" id="CHEBI:30616"/>
    </ligand>
</feature>
<evidence type="ECO:0000256" key="15">
    <source>
        <dbReference type="ARBA" id="ARBA00034036"/>
    </source>
</evidence>
<keyword evidence="28" id="KW-1185">Reference proteome</keyword>
<evidence type="ECO:0000256" key="7">
    <source>
        <dbReference type="ARBA" id="ARBA00022723"/>
    </source>
</evidence>
<evidence type="ECO:0000259" key="25">
    <source>
        <dbReference type="Pfam" id="PF16209"/>
    </source>
</evidence>
<dbReference type="InterPro" id="IPR023299">
    <property type="entry name" value="ATPase_P-typ_cyto_dom_N"/>
</dbReference>
<dbReference type="EMBL" id="HG316455">
    <property type="protein sequence ID" value="CDF88502.1"/>
    <property type="molecule type" value="Genomic_DNA"/>
</dbReference>
<accession>A0A8J2T4T3</accession>
<feature type="binding site" evidence="21">
    <location>
        <position position="696"/>
    </location>
    <ligand>
        <name>ATP</name>
        <dbReference type="ChEBI" id="CHEBI:30616"/>
    </ligand>
</feature>
<dbReference type="NCBIfam" id="TIGR01652">
    <property type="entry name" value="ATPase-Plipid"/>
    <property type="match status" value="1"/>
</dbReference>
<feature type="transmembrane region" description="Helical" evidence="23">
    <location>
        <begin position="1219"/>
        <end position="1235"/>
    </location>
</feature>
<protein>
    <recommendedName>
        <fullName evidence="23">Phospholipid-transporting ATPase</fullName>
        <ecNumber evidence="23">7.6.2.1</ecNumber>
    </recommendedName>
</protein>
<feature type="binding site" evidence="21">
    <location>
        <position position="1018"/>
    </location>
    <ligand>
        <name>ATP</name>
        <dbReference type="ChEBI" id="CHEBI:30616"/>
    </ligand>
</feature>